<dbReference type="InterPro" id="IPR034603">
    <property type="entry name" value="Dipeptide_epimerase"/>
</dbReference>
<proteinExistence type="inferred from homology"/>
<dbReference type="Gene3D" id="3.20.20.120">
    <property type="entry name" value="Enolase-like C-terminal domain"/>
    <property type="match status" value="1"/>
</dbReference>
<dbReference type="SUPFAM" id="SSF51604">
    <property type="entry name" value="Enolase C-terminal domain-like"/>
    <property type="match status" value="1"/>
</dbReference>
<feature type="domain" description="Mandelate racemase/muconate lactonizing enzyme C-terminal" evidence="6">
    <location>
        <begin position="149"/>
        <end position="238"/>
    </location>
</feature>
<dbReference type="InterPro" id="IPR013341">
    <property type="entry name" value="Mandelate_racemase_N_dom"/>
</dbReference>
<keyword evidence="8" id="KW-1185">Reference proteome</keyword>
<dbReference type="PROSITE" id="PS00909">
    <property type="entry name" value="MR_MLE_2"/>
    <property type="match status" value="1"/>
</dbReference>
<dbReference type="SMART" id="SM00922">
    <property type="entry name" value="MR_MLE"/>
    <property type="match status" value="1"/>
</dbReference>
<evidence type="ECO:0000313" key="8">
    <source>
        <dbReference type="Proteomes" id="UP001325680"/>
    </source>
</evidence>
<dbReference type="SFLD" id="SFLDG00180">
    <property type="entry name" value="muconate_cycloisomerase"/>
    <property type="match status" value="1"/>
</dbReference>
<dbReference type="Pfam" id="PF13378">
    <property type="entry name" value="MR_MLE_C"/>
    <property type="match status" value="1"/>
</dbReference>
<keyword evidence="4 5" id="KW-0413">Isomerase</keyword>
<organism evidence="7 8">
    <name type="scientific">Niabella yanshanensis</name>
    <dbReference type="NCBI Taxonomy" id="577386"/>
    <lineage>
        <taxon>Bacteria</taxon>
        <taxon>Pseudomonadati</taxon>
        <taxon>Bacteroidota</taxon>
        <taxon>Chitinophagia</taxon>
        <taxon>Chitinophagales</taxon>
        <taxon>Chitinophagaceae</taxon>
        <taxon>Niabella</taxon>
    </lineage>
</organism>
<reference evidence="7 8" key="1">
    <citation type="submission" date="2023-12" db="EMBL/GenBank/DDBJ databases">
        <title>Genome sequencing and assembly of bacterial species from a model synthetic community.</title>
        <authorList>
            <person name="Hogle S.L."/>
        </authorList>
    </citation>
    <scope>NUCLEOTIDE SEQUENCE [LARGE SCALE GENOMIC DNA]</scope>
    <source>
        <strain evidence="7 8">HAMBI_3031</strain>
    </source>
</reference>
<evidence type="ECO:0000256" key="2">
    <source>
        <dbReference type="ARBA" id="ARBA00022723"/>
    </source>
</evidence>
<dbReference type="RefSeq" id="WP_245957815.1">
    <property type="nucleotide sequence ID" value="NZ_CP139960.1"/>
</dbReference>
<gene>
    <name evidence="7" type="ORF">U0035_02425</name>
</gene>
<dbReference type="InterPro" id="IPR013342">
    <property type="entry name" value="Mandelate_racemase_C"/>
</dbReference>
<keyword evidence="3 5" id="KW-0460">Magnesium</keyword>
<keyword evidence="2 5" id="KW-0479">Metal-binding</keyword>
<dbReference type="InterPro" id="IPR029065">
    <property type="entry name" value="Enolase_C-like"/>
</dbReference>
<dbReference type="EMBL" id="CP139960">
    <property type="protein sequence ID" value="WQD39001.1"/>
    <property type="molecule type" value="Genomic_DNA"/>
</dbReference>
<dbReference type="Pfam" id="PF02746">
    <property type="entry name" value="MR_MLE_N"/>
    <property type="match status" value="1"/>
</dbReference>
<evidence type="ECO:0000313" key="7">
    <source>
        <dbReference type="EMBL" id="WQD39001.1"/>
    </source>
</evidence>
<name>A0ABZ0W781_9BACT</name>
<dbReference type="PANTHER" id="PTHR48080">
    <property type="entry name" value="D-GALACTONATE DEHYDRATASE-RELATED"/>
    <property type="match status" value="1"/>
</dbReference>
<dbReference type="Proteomes" id="UP001325680">
    <property type="component" value="Chromosome"/>
</dbReference>
<dbReference type="InterPro" id="IPR034593">
    <property type="entry name" value="DgoD-like"/>
</dbReference>
<dbReference type="SUPFAM" id="SSF54826">
    <property type="entry name" value="Enolase N-terminal domain-like"/>
    <property type="match status" value="1"/>
</dbReference>
<protein>
    <recommendedName>
        <fullName evidence="5">Dipeptide epimerase</fullName>
        <ecNumber evidence="5">5.1.1.-</ecNumber>
    </recommendedName>
</protein>
<comment type="cofactor">
    <cofactor evidence="5">
        <name>Mg(2+)</name>
        <dbReference type="ChEBI" id="CHEBI:18420"/>
    </cofactor>
    <text evidence="5">Binds 1 Mg(2+) ion per subunit.</text>
</comment>
<evidence type="ECO:0000259" key="6">
    <source>
        <dbReference type="SMART" id="SM00922"/>
    </source>
</evidence>
<dbReference type="InterPro" id="IPR029017">
    <property type="entry name" value="Enolase-like_N"/>
</dbReference>
<evidence type="ECO:0000256" key="3">
    <source>
        <dbReference type="ARBA" id="ARBA00022842"/>
    </source>
</evidence>
<dbReference type="InterPro" id="IPR018110">
    <property type="entry name" value="Mandel_Rmase/mucon_lact_enz_CS"/>
</dbReference>
<dbReference type="CDD" id="cd03319">
    <property type="entry name" value="L-Ala-DL-Glu_epimerase"/>
    <property type="match status" value="1"/>
</dbReference>
<evidence type="ECO:0000256" key="5">
    <source>
        <dbReference type="RuleBase" id="RU366006"/>
    </source>
</evidence>
<evidence type="ECO:0000256" key="1">
    <source>
        <dbReference type="ARBA" id="ARBA00008031"/>
    </source>
</evidence>
<comment type="similarity">
    <text evidence="1 5">Belongs to the mandelate racemase/muconate lactonizing enzyme family.</text>
</comment>
<dbReference type="EC" id="5.1.1.-" evidence="5"/>
<dbReference type="SFLD" id="SFLDS00001">
    <property type="entry name" value="Enolase"/>
    <property type="match status" value="1"/>
</dbReference>
<dbReference type="InterPro" id="IPR036849">
    <property type="entry name" value="Enolase-like_C_sf"/>
</dbReference>
<dbReference type="Gene3D" id="3.30.390.10">
    <property type="entry name" value="Enolase-like, N-terminal domain"/>
    <property type="match status" value="1"/>
</dbReference>
<accession>A0ABZ0W781</accession>
<sequence>MKKELFFCRKQYKVKLEYYPHNLKFRHPFTISKGTKTHQPTLIVMLEHFGIRGYGEAPAITYYDITVEKMMEDLQAKHTLIERFAFTEPDRYWHFLHHLLPKNPFLVCALDMAAWDIFGKMSRKPLYQLWKGNITKSPLTDYTIGIDTIEKMTDKLKERPWPIYKIKVGTADDIGIVKALRNQTDAVLRVDANAGWDLETALQLIPQLKDLGVELVEQPLAKDNWEGMKVLFEQSTLPLIADESCVAETDVAKCEGHFHGVNIKLTKCSGITPALRMIPDARKRNLKVMLGCMNESSVGSAAMAHLAPLVDYLDMDGPLLLGEDVATGIDYDNGKIIYNGLPGLGIGYKGSFNK</sequence>
<dbReference type="PANTHER" id="PTHR48080:SF3">
    <property type="entry name" value="ENOLASE SUPERFAMILY MEMBER DDB_G0284701"/>
    <property type="match status" value="1"/>
</dbReference>
<evidence type="ECO:0000256" key="4">
    <source>
        <dbReference type="ARBA" id="ARBA00023235"/>
    </source>
</evidence>